<dbReference type="GO" id="GO:0004016">
    <property type="term" value="F:adenylate cyclase activity"/>
    <property type="evidence" value="ECO:0007669"/>
    <property type="project" value="TreeGrafter"/>
</dbReference>
<dbReference type="InterPro" id="IPR036388">
    <property type="entry name" value="WH-like_DNA-bd_sf"/>
</dbReference>
<dbReference type="PRINTS" id="PR00038">
    <property type="entry name" value="HTHLUXR"/>
</dbReference>
<dbReference type="SUPFAM" id="SSF52540">
    <property type="entry name" value="P-loop containing nucleoside triphosphate hydrolases"/>
    <property type="match status" value="1"/>
</dbReference>
<evidence type="ECO:0000259" key="4">
    <source>
        <dbReference type="PROSITE" id="PS50043"/>
    </source>
</evidence>
<dbReference type="STRING" id="1210063.GCA_001612665_00375"/>
<dbReference type="InterPro" id="IPR016032">
    <property type="entry name" value="Sig_transdc_resp-reg_C-effctor"/>
</dbReference>
<evidence type="ECO:0000256" key="3">
    <source>
        <dbReference type="SAM" id="MobiDB-lite"/>
    </source>
</evidence>
<keyword evidence="2" id="KW-0067">ATP-binding</keyword>
<keyword evidence="6" id="KW-1185">Reference proteome</keyword>
<evidence type="ECO:0000313" key="5">
    <source>
        <dbReference type="EMBL" id="TCJ96684.1"/>
    </source>
</evidence>
<dbReference type="InterPro" id="IPR027417">
    <property type="entry name" value="P-loop_NTPase"/>
</dbReference>
<dbReference type="CDD" id="cd06170">
    <property type="entry name" value="LuxR_C_like"/>
    <property type="match status" value="1"/>
</dbReference>
<protein>
    <submittedName>
        <fullName evidence="5">Tetratricopeptide repeat protein</fullName>
    </submittedName>
</protein>
<dbReference type="GO" id="GO:0016887">
    <property type="term" value="F:ATP hydrolysis activity"/>
    <property type="evidence" value="ECO:0007669"/>
    <property type="project" value="InterPro"/>
</dbReference>
<gene>
    <name evidence="5" type="ORF">DFR71_2715</name>
</gene>
<dbReference type="PROSITE" id="PS50043">
    <property type="entry name" value="HTH_LUXR_2"/>
    <property type="match status" value="1"/>
</dbReference>
<comment type="caution">
    <text evidence="5">The sequence shown here is derived from an EMBL/GenBank/DDBJ whole genome shotgun (WGS) entry which is preliminary data.</text>
</comment>
<dbReference type="Gene3D" id="1.10.10.10">
    <property type="entry name" value="Winged helix-like DNA-binding domain superfamily/Winged helix DNA-binding domain"/>
    <property type="match status" value="1"/>
</dbReference>
<reference evidence="5 6" key="1">
    <citation type="submission" date="2019-03" db="EMBL/GenBank/DDBJ databases">
        <title>Genomic Encyclopedia of Type Strains, Phase IV (KMG-IV): sequencing the most valuable type-strain genomes for metagenomic binning, comparative biology and taxonomic classification.</title>
        <authorList>
            <person name="Goeker M."/>
        </authorList>
    </citation>
    <scope>NUCLEOTIDE SEQUENCE [LARGE SCALE GENOMIC DNA]</scope>
    <source>
        <strain evidence="5 6">DSM 44684</strain>
    </source>
</reference>
<dbReference type="SUPFAM" id="SSF48452">
    <property type="entry name" value="TPR-like"/>
    <property type="match status" value="1"/>
</dbReference>
<evidence type="ECO:0000256" key="1">
    <source>
        <dbReference type="ARBA" id="ARBA00022741"/>
    </source>
</evidence>
<proteinExistence type="predicted"/>
<dbReference type="SMART" id="SM00421">
    <property type="entry name" value="HTH_LUXR"/>
    <property type="match status" value="1"/>
</dbReference>
<feature type="region of interest" description="Disordered" evidence="3">
    <location>
        <begin position="1"/>
        <end position="26"/>
    </location>
</feature>
<organism evidence="5 6">
    <name type="scientific">Nocardia alba</name>
    <dbReference type="NCBI Taxonomy" id="225051"/>
    <lineage>
        <taxon>Bacteria</taxon>
        <taxon>Bacillati</taxon>
        <taxon>Actinomycetota</taxon>
        <taxon>Actinomycetes</taxon>
        <taxon>Mycobacteriales</taxon>
        <taxon>Nocardiaceae</taxon>
        <taxon>Nocardia</taxon>
    </lineage>
</organism>
<keyword evidence="1" id="KW-0547">Nucleotide-binding</keyword>
<dbReference type="PANTHER" id="PTHR16305">
    <property type="entry name" value="TESTICULAR SOLUBLE ADENYLYL CYCLASE"/>
    <property type="match status" value="1"/>
</dbReference>
<dbReference type="Gene3D" id="1.25.40.10">
    <property type="entry name" value="Tetratricopeptide repeat domain"/>
    <property type="match status" value="1"/>
</dbReference>
<dbReference type="PROSITE" id="PS00622">
    <property type="entry name" value="HTH_LUXR_1"/>
    <property type="match status" value="1"/>
</dbReference>
<dbReference type="GO" id="GO:0005737">
    <property type="term" value="C:cytoplasm"/>
    <property type="evidence" value="ECO:0007669"/>
    <property type="project" value="TreeGrafter"/>
</dbReference>
<dbReference type="Pfam" id="PF14559">
    <property type="entry name" value="TPR_19"/>
    <property type="match status" value="1"/>
</dbReference>
<feature type="compositionally biased region" description="Low complexity" evidence="3">
    <location>
        <begin position="1"/>
        <end position="16"/>
    </location>
</feature>
<sequence>MIAAAPAHPSRATATPVRPRGGRVAGPLRCDEAGRELDFSGMGRPWQLLDRPAEYDAVRKALTNGDTGGVILVGAAGVGKTTLARMVTEVLSEPVRWVACTASSQAIPLGAFAPWIAASASRDPLASLHSARENVLAQPDTVIGVDDAHLLDNLSATLVHQIAVDHGAHIVATARTGESLPDAVTSLWKDSYVERIELAPLTKTECVALVEAVLGGTLEGLSADVMWESSGGNPLFLRNLVEGGVEAGTLTDVNGVWQLRGPTAVPSGLVELLDERLSRVGAAVLEVLETLAVHDPLDIDILSELVGAAAVDAAEATGLVRITSHNGVVDVRFSHPLLGEVVRCRVGTAAARIRRGRLVETLQDRDASTPAHRIRLARLCVDSDRPLDIALLIDAAKDAVSLANLPLGELLARAASERGGGLRAAELLSRALLWQGRPQDADEILARFDPDRLDPLQLVQWGVVRASLRFWSLGDVDHAGDLVEMLRARVDYPALRLTVDAAAAAMAVHENHLAEGIEAAERVIADPDSPRQAVDFAAFALGLALPVAGRGADFAPIAARSRVQQKSTDGIIRLMVRYGDVLALTTIGDLDLAEQRATEYREFSSAGQFVGWAIARIADGVVATYRGRFREAITAFEQALAALNAESSLPWKLPARLLLARAYAALGEVEQAERVLGDAEEHSGPHMALHEPQRMIARAWLAGAEHSAHSAVELARKAADLAHSAGQYAMEAEALHHATRFGDRTLAARLTTVAGRVQGPVAAIYARHAAAVAAADPCALAAVSGEFEAAGLLLSAADAQAQTVPIYDHAGQRRPSAKATARMMALVARCDGAGTPAITAAAHPLPITEREREIAALIGRGLSNRAIAERLCVSVRTVEGHIYRACIKLDASDREQLAELI</sequence>
<dbReference type="Proteomes" id="UP000294856">
    <property type="component" value="Unassembled WGS sequence"/>
</dbReference>
<name>A0A4R1FSQ8_9NOCA</name>
<dbReference type="GO" id="GO:0003677">
    <property type="term" value="F:DNA binding"/>
    <property type="evidence" value="ECO:0007669"/>
    <property type="project" value="InterPro"/>
</dbReference>
<dbReference type="PANTHER" id="PTHR16305:SF28">
    <property type="entry name" value="GUANYLATE CYCLASE DOMAIN-CONTAINING PROTEIN"/>
    <property type="match status" value="1"/>
</dbReference>
<dbReference type="InterPro" id="IPR049945">
    <property type="entry name" value="AAA_22"/>
</dbReference>
<dbReference type="SUPFAM" id="SSF46894">
    <property type="entry name" value="C-terminal effector domain of the bipartite response regulators"/>
    <property type="match status" value="1"/>
</dbReference>
<dbReference type="EMBL" id="SMFR01000002">
    <property type="protein sequence ID" value="TCJ96684.1"/>
    <property type="molecule type" value="Genomic_DNA"/>
</dbReference>
<dbReference type="Pfam" id="PF13401">
    <property type="entry name" value="AAA_22"/>
    <property type="match status" value="1"/>
</dbReference>
<feature type="domain" description="HTH luxR-type" evidence="4">
    <location>
        <begin position="840"/>
        <end position="901"/>
    </location>
</feature>
<dbReference type="AlphaFoldDB" id="A0A4R1FSQ8"/>
<dbReference type="GO" id="GO:0006355">
    <property type="term" value="P:regulation of DNA-templated transcription"/>
    <property type="evidence" value="ECO:0007669"/>
    <property type="project" value="InterPro"/>
</dbReference>
<evidence type="ECO:0000313" key="6">
    <source>
        <dbReference type="Proteomes" id="UP000294856"/>
    </source>
</evidence>
<dbReference type="GO" id="GO:0005524">
    <property type="term" value="F:ATP binding"/>
    <property type="evidence" value="ECO:0007669"/>
    <property type="project" value="UniProtKB-KW"/>
</dbReference>
<evidence type="ECO:0000256" key="2">
    <source>
        <dbReference type="ARBA" id="ARBA00022840"/>
    </source>
</evidence>
<dbReference type="InterPro" id="IPR000792">
    <property type="entry name" value="Tscrpt_reg_LuxR_C"/>
</dbReference>
<dbReference type="Gene3D" id="3.40.50.300">
    <property type="entry name" value="P-loop containing nucleotide triphosphate hydrolases"/>
    <property type="match status" value="1"/>
</dbReference>
<dbReference type="Pfam" id="PF00196">
    <property type="entry name" value="GerE"/>
    <property type="match status" value="1"/>
</dbReference>
<accession>A0A4R1FSQ8</accession>
<dbReference type="InterPro" id="IPR011990">
    <property type="entry name" value="TPR-like_helical_dom_sf"/>
</dbReference>